<evidence type="ECO:0000313" key="3">
    <source>
        <dbReference type="EMBL" id="CAD6912327.1"/>
    </source>
</evidence>
<gene>
    <name evidence="3" type="ORF">JKIAZH3_G6583</name>
</gene>
<proteinExistence type="predicted"/>
<dbReference type="Pfam" id="PF08356">
    <property type="entry name" value="EF_assoc_2"/>
    <property type="match status" value="1"/>
</dbReference>
<feature type="region of interest" description="Disordered" evidence="1">
    <location>
        <begin position="1"/>
        <end position="94"/>
    </location>
</feature>
<comment type="caution">
    <text evidence="3">The sequence shown here is derived from an EMBL/GenBank/DDBJ whole genome shotgun (WGS) entry which is preliminary data.</text>
</comment>
<feature type="compositionally biased region" description="Polar residues" evidence="1">
    <location>
        <begin position="22"/>
        <end position="43"/>
    </location>
</feature>
<keyword evidence="4" id="KW-1185">Reference proteome</keyword>
<sequence length="140" mass="15038">METRSSSLLKRSIADFPGKCTTPKTSTSTLSGQSAIASSTTVMGNGRRYRSHPNRADSFTSNDTASNTRNSRRKRTISASSSASAAAAASHPHPHIRNSGLTLLGFLYLHTIFIQRGRLETTWTVLRSFGCACPSAHPPS</sequence>
<reference evidence="3" key="1">
    <citation type="submission" date="2020-10" db="EMBL/GenBank/DDBJ databases">
        <authorList>
            <person name="Sedaghatjoo S."/>
        </authorList>
    </citation>
    <scope>NUCLEOTIDE SEQUENCE</scope>
    <source>
        <strain evidence="3">AZH3</strain>
    </source>
</reference>
<evidence type="ECO:0000313" key="4">
    <source>
        <dbReference type="Proteomes" id="UP000836402"/>
    </source>
</evidence>
<feature type="domain" description="EF hand associated type-2" evidence="2">
    <location>
        <begin position="93"/>
        <end position="130"/>
    </location>
</feature>
<organism evidence="3 4">
    <name type="scientific">Tilletia caries</name>
    <name type="common">wheat bunt fungus</name>
    <dbReference type="NCBI Taxonomy" id="13290"/>
    <lineage>
        <taxon>Eukaryota</taxon>
        <taxon>Fungi</taxon>
        <taxon>Dikarya</taxon>
        <taxon>Basidiomycota</taxon>
        <taxon>Ustilaginomycotina</taxon>
        <taxon>Exobasidiomycetes</taxon>
        <taxon>Tilletiales</taxon>
        <taxon>Tilletiaceae</taxon>
        <taxon>Tilletia</taxon>
    </lineage>
</organism>
<dbReference type="InterPro" id="IPR013567">
    <property type="entry name" value="EF_hand_assoc_2"/>
</dbReference>
<name>A0ABN7ISG7_9BASI</name>
<feature type="compositionally biased region" description="Polar residues" evidence="1">
    <location>
        <begin position="57"/>
        <end position="69"/>
    </location>
</feature>
<protein>
    <recommendedName>
        <fullName evidence="2">EF hand associated type-2 domain-containing protein</fullName>
    </recommendedName>
</protein>
<evidence type="ECO:0000259" key="2">
    <source>
        <dbReference type="Pfam" id="PF08356"/>
    </source>
</evidence>
<dbReference type="EMBL" id="CAJHJG010001434">
    <property type="protein sequence ID" value="CAD6912327.1"/>
    <property type="molecule type" value="Genomic_DNA"/>
</dbReference>
<dbReference type="Gene3D" id="1.10.238.10">
    <property type="entry name" value="EF-hand"/>
    <property type="match status" value="1"/>
</dbReference>
<accession>A0ABN7ISG7</accession>
<feature type="compositionally biased region" description="Low complexity" evidence="1">
    <location>
        <begin position="78"/>
        <end position="90"/>
    </location>
</feature>
<dbReference type="Proteomes" id="UP000836402">
    <property type="component" value="Unassembled WGS sequence"/>
</dbReference>
<evidence type="ECO:0000256" key="1">
    <source>
        <dbReference type="SAM" id="MobiDB-lite"/>
    </source>
</evidence>